<protein>
    <recommendedName>
        <fullName evidence="3">amino-acid N-acetyltransferase</fullName>
        <ecNumber evidence="3">2.3.1.1</ecNumber>
    </recommendedName>
</protein>
<dbReference type="InterPro" id="IPR016181">
    <property type="entry name" value="Acyl_CoA_acyltransferase"/>
</dbReference>
<comment type="pathway">
    <text evidence="1">Amino-acid biosynthesis; L-arginine biosynthesis; N(2)-acetyl-L-ornithine from L-glutamate: step 1/4.</text>
</comment>
<dbReference type="GO" id="GO:0006526">
    <property type="term" value="P:L-arginine biosynthetic process"/>
    <property type="evidence" value="ECO:0007669"/>
    <property type="project" value="UniProtKB-UniPathway"/>
</dbReference>
<dbReference type="GO" id="GO:0005737">
    <property type="term" value="C:cytoplasm"/>
    <property type="evidence" value="ECO:0007669"/>
    <property type="project" value="InterPro"/>
</dbReference>
<dbReference type="InterPro" id="IPR000182">
    <property type="entry name" value="GNAT_dom"/>
</dbReference>
<evidence type="ECO:0000256" key="6">
    <source>
        <dbReference type="ARBA" id="ARBA00022679"/>
    </source>
</evidence>
<evidence type="ECO:0000256" key="8">
    <source>
        <dbReference type="ARBA" id="ARBA00048372"/>
    </source>
</evidence>
<dbReference type="PIRSF" id="PIRSF000423">
    <property type="entry name" value="ArgA"/>
    <property type="match status" value="1"/>
</dbReference>
<dbReference type="HAMAP" id="MF_01105">
    <property type="entry name" value="N_acetyl_glu_synth"/>
    <property type="match status" value="1"/>
</dbReference>
<dbReference type="InterPro" id="IPR033719">
    <property type="entry name" value="NAGS_kin"/>
</dbReference>
<dbReference type="CDD" id="cd04301">
    <property type="entry name" value="NAT_SF"/>
    <property type="match status" value="1"/>
</dbReference>
<reference evidence="10 11" key="1">
    <citation type="submission" date="2015-03" db="EMBL/GenBank/DDBJ databases">
        <title>Genome assembly of Sandaracinus amylolyticus DSM 53668.</title>
        <authorList>
            <person name="Sharma G."/>
            <person name="Subramanian S."/>
        </authorList>
    </citation>
    <scope>NUCLEOTIDE SEQUENCE [LARGE SCALE GENOMIC DNA]</scope>
    <source>
        <strain evidence="10 11">DSM 53668</strain>
    </source>
</reference>
<evidence type="ECO:0000313" key="11">
    <source>
        <dbReference type="Proteomes" id="UP000034883"/>
    </source>
</evidence>
<dbReference type="CDD" id="cd04237">
    <property type="entry name" value="AAK_NAGS-ABP"/>
    <property type="match status" value="1"/>
</dbReference>
<dbReference type="NCBIfam" id="TIGR01890">
    <property type="entry name" value="N-Ac-Glu-synth"/>
    <property type="match status" value="1"/>
</dbReference>
<dbReference type="InterPro" id="IPR010167">
    <property type="entry name" value="NH2A_AcTrfase"/>
</dbReference>
<comment type="similarity">
    <text evidence="2">Belongs to the acetyltransferase family. ArgA subfamily.</text>
</comment>
<name>A0A0F6YHW3_9BACT</name>
<dbReference type="EMBL" id="CP011125">
    <property type="protein sequence ID" value="AKF05197.1"/>
    <property type="molecule type" value="Genomic_DNA"/>
</dbReference>
<accession>A0A0F6YHW3</accession>
<dbReference type="Pfam" id="PF00696">
    <property type="entry name" value="AA_kinase"/>
    <property type="match status" value="1"/>
</dbReference>
<organism evidence="10 11">
    <name type="scientific">Sandaracinus amylolyticus</name>
    <dbReference type="NCBI Taxonomy" id="927083"/>
    <lineage>
        <taxon>Bacteria</taxon>
        <taxon>Pseudomonadati</taxon>
        <taxon>Myxococcota</taxon>
        <taxon>Polyangia</taxon>
        <taxon>Polyangiales</taxon>
        <taxon>Sandaracinaceae</taxon>
        <taxon>Sandaracinus</taxon>
    </lineage>
</organism>
<evidence type="ECO:0000259" key="9">
    <source>
        <dbReference type="PROSITE" id="PS51186"/>
    </source>
</evidence>
<dbReference type="GO" id="GO:0004042">
    <property type="term" value="F:L-glutamate N-acetyltransferase activity"/>
    <property type="evidence" value="ECO:0007669"/>
    <property type="project" value="InterPro"/>
</dbReference>
<evidence type="ECO:0000256" key="2">
    <source>
        <dbReference type="ARBA" id="ARBA00009145"/>
    </source>
</evidence>
<evidence type="ECO:0000256" key="4">
    <source>
        <dbReference type="ARBA" id="ARBA00022571"/>
    </source>
</evidence>
<keyword evidence="5" id="KW-0028">Amino-acid biosynthesis</keyword>
<dbReference type="InterPro" id="IPR036393">
    <property type="entry name" value="AceGlu_kinase-like_sf"/>
</dbReference>
<dbReference type="PANTHER" id="PTHR30602">
    <property type="entry name" value="AMINO-ACID ACETYLTRANSFERASE"/>
    <property type="match status" value="1"/>
</dbReference>
<dbReference type="OrthoDB" id="9802238at2"/>
<comment type="catalytic activity">
    <reaction evidence="8">
        <text>L-glutamate + acetyl-CoA = N-acetyl-L-glutamate + CoA + H(+)</text>
        <dbReference type="Rhea" id="RHEA:24292"/>
        <dbReference type="ChEBI" id="CHEBI:15378"/>
        <dbReference type="ChEBI" id="CHEBI:29985"/>
        <dbReference type="ChEBI" id="CHEBI:44337"/>
        <dbReference type="ChEBI" id="CHEBI:57287"/>
        <dbReference type="ChEBI" id="CHEBI:57288"/>
        <dbReference type="EC" id="2.3.1.1"/>
    </reaction>
</comment>
<dbReference type="Gene3D" id="3.40.1160.10">
    <property type="entry name" value="Acetylglutamate kinase-like"/>
    <property type="match status" value="1"/>
</dbReference>
<dbReference type="NCBIfam" id="NF003641">
    <property type="entry name" value="PRK05279.1"/>
    <property type="match status" value="1"/>
</dbReference>
<evidence type="ECO:0000256" key="5">
    <source>
        <dbReference type="ARBA" id="ARBA00022605"/>
    </source>
</evidence>
<evidence type="ECO:0000256" key="3">
    <source>
        <dbReference type="ARBA" id="ARBA00012697"/>
    </source>
</evidence>
<dbReference type="EC" id="2.3.1.1" evidence="3"/>
<dbReference type="Gene3D" id="3.40.630.30">
    <property type="match status" value="1"/>
</dbReference>
<dbReference type="PANTHER" id="PTHR30602:SF12">
    <property type="entry name" value="AMINO-ACID ACETYLTRANSFERASE NAGS1, CHLOROPLASTIC-RELATED"/>
    <property type="match status" value="1"/>
</dbReference>
<proteinExistence type="inferred from homology"/>
<dbReference type="RefSeq" id="WP_083457317.1">
    <property type="nucleotide sequence ID" value="NZ_CP011125.1"/>
</dbReference>
<evidence type="ECO:0000313" key="10">
    <source>
        <dbReference type="EMBL" id="AKF05197.1"/>
    </source>
</evidence>
<keyword evidence="6" id="KW-0808">Transferase</keyword>
<dbReference type="SUPFAM" id="SSF53633">
    <property type="entry name" value="Carbamate kinase-like"/>
    <property type="match status" value="1"/>
</dbReference>
<evidence type="ECO:0000256" key="7">
    <source>
        <dbReference type="ARBA" id="ARBA00023315"/>
    </source>
</evidence>
<evidence type="ECO:0000256" key="1">
    <source>
        <dbReference type="ARBA" id="ARBA00004925"/>
    </source>
</evidence>
<keyword evidence="4" id="KW-0055">Arginine biosynthesis</keyword>
<keyword evidence="7" id="KW-0012">Acyltransferase</keyword>
<gene>
    <name evidence="10" type="ORF">DB32_002346</name>
</gene>
<keyword evidence="11" id="KW-1185">Reference proteome</keyword>
<dbReference type="SUPFAM" id="SSF55729">
    <property type="entry name" value="Acyl-CoA N-acyltransferases (Nat)"/>
    <property type="match status" value="1"/>
</dbReference>
<dbReference type="Proteomes" id="UP000034883">
    <property type="component" value="Chromosome"/>
</dbReference>
<dbReference type="InterPro" id="IPR001048">
    <property type="entry name" value="Asp/Glu/Uridylate_kinase"/>
</dbReference>
<dbReference type="Pfam" id="PF00583">
    <property type="entry name" value="Acetyltransf_1"/>
    <property type="match status" value="1"/>
</dbReference>
<dbReference type="UniPathway" id="UPA00068">
    <property type="reaction ID" value="UER00106"/>
</dbReference>
<feature type="domain" description="N-acetyltransferase" evidence="9">
    <location>
        <begin position="293"/>
        <end position="432"/>
    </location>
</feature>
<dbReference type="KEGG" id="samy:DB32_002346"/>
<sequence>MNGQAPSSFVDFFRLSAPYIHAHRGRTFVVMFGGEAVIDSSFPHLIHDVALMHALGVRLVLVHGSKPQIDERLRERNLRPRFHKGIRITDPATMRCVEDAVGNIRMRIEGLLSMGLPSSPMAHSRIRVASGNFVVARPRGVRDGVDYQLTGGVRRIDVEGVKMRLDSGAIVLLSPLGYSPAGEAYNLSSHEVAAHAAVALGADKLVLLVEGRGVVDRRKRLIPQLGPVEAEELVEGGKHLHPDTIKHLAAAARACREGVRRTHLVERQIDGALLQELFTREGRGTLVTAERYEDMRGARIDDIPGMLELLRPLEEAGILVRRSRETLENEIDRFTVVERDGMIIGCAGLEAFPDEKTGELYCLAVDNRYREKGRGEAIVEYTAQKARAMGLETLFVLTTQTTDWFRERGFQPAGVRALPEARRARYDRKRRSKVLVRDLSEELIEDD</sequence>
<dbReference type="PROSITE" id="PS51186">
    <property type="entry name" value="GNAT"/>
    <property type="match status" value="1"/>
</dbReference>
<dbReference type="AlphaFoldDB" id="A0A0F6YHW3"/>
<dbReference type="STRING" id="927083.DB32_002346"/>